<gene>
    <name evidence="1" type="ORF">SAMN05660923_01540</name>
</gene>
<organism evidence="1 2">
    <name type="scientific">Tepidimicrobium xylanilyticum</name>
    <dbReference type="NCBI Taxonomy" id="1123352"/>
    <lineage>
        <taxon>Bacteria</taxon>
        <taxon>Bacillati</taxon>
        <taxon>Bacillota</taxon>
        <taxon>Tissierellia</taxon>
        <taxon>Tissierellales</taxon>
        <taxon>Tepidimicrobiaceae</taxon>
        <taxon>Tepidimicrobium</taxon>
    </lineage>
</organism>
<name>A0A1H2Y7F3_9FIRM</name>
<keyword evidence="2" id="KW-1185">Reference proteome</keyword>
<accession>A0A1H2Y7F3</accession>
<dbReference type="Proteomes" id="UP000198828">
    <property type="component" value="Unassembled WGS sequence"/>
</dbReference>
<proteinExistence type="predicted"/>
<evidence type="ECO:0000313" key="2">
    <source>
        <dbReference type="Proteomes" id="UP000198828"/>
    </source>
</evidence>
<sequence length="48" mass="5721">MRKRTKHNKFKLKMSFKKCGAISCINNFSGLCFLEKCQFYENVLIQED</sequence>
<protein>
    <submittedName>
        <fullName evidence="1">Uncharacterized protein</fullName>
    </submittedName>
</protein>
<dbReference type="AlphaFoldDB" id="A0A1H2Y7F3"/>
<dbReference type="EMBL" id="FNNG01000006">
    <property type="protein sequence ID" value="SDX00584.1"/>
    <property type="molecule type" value="Genomic_DNA"/>
</dbReference>
<evidence type="ECO:0000313" key="1">
    <source>
        <dbReference type="EMBL" id="SDX00584.1"/>
    </source>
</evidence>
<reference evidence="1 2" key="1">
    <citation type="submission" date="2016-10" db="EMBL/GenBank/DDBJ databases">
        <authorList>
            <person name="de Groot N.N."/>
        </authorList>
    </citation>
    <scope>NUCLEOTIDE SEQUENCE [LARGE SCALE GENOMIC DNA]</scope>
    <source>
        <strain evidence="1 2">DSM 23310</strain>
    </source>
</reference>